<dbReference type="AlphaFoldDB" id="A0AA38G4I5"/>
<feature type="region of interest" description="Disordered" evidence="1">
    <location>
        <begin position="1"/>
        <end position="27"/>
    </location>
</feature>
<gene>
    <name evidence="2" type="ORF">KI387_023625</name>
</gene>
<comment type="caution">
    <text evidence="2">The sequence shown here is derived from an EMBL/GenBank/DDBJ whole genome shotgun (WGS) entry which is preliminary data.</text>
</comment>
<dbReference type="EMBL" id="JAHRHJ020000005">
    <property type="protein sequence ID" value="KAH9314998.1"/>
    <property type="molecule type" value="Genomic_DNA"/>
</dbReference>
<feature type="non-terminal residue" evidence="2">
    <location>
        <position position="1"/>
    </location>
</feature>
<evidence type="ECO:0000313" key="2">
    <source>
        <dbReference type="EMBL" id="KAH9314998.1"/>
    </source>
</evidence>
<dbReference type="Proteomes" id="UP000824469">
    <property type="component" value="Unassembled WGS sequence"/>
</dbReference>
<proteinExistence type="predicted"/>
<sequence length="61" mass="7024">VEVNEEKYEDEREARGKGGSEEINMKDQRTLSMTKEQIEDATKREVAGIIKDSVDQEVEHD</sequence>
<organism evidence="2 3">
    <name type="scientific">Taxus chinensis</name>
    <name type="common">Chinese yew</name>
    <name type="synonym">Taxus wallichiana var. chinensis</name>
    <dbReference type="NCBI Taxonomy" id="29808"/>
    <lineage>
        <taxon>Eukaryota</taxon>
        <taxon>Viridiplantae</taxon>
        <taxon>Streptophyta</taxon>
        <taxon>Embryophyta</taxon>
        <taxon>Tracheophyta</taxon>
        <taxon>Spermatophyta</taxon>
        <taxon>Pinopsida</taxon>
        <taxon>Pinidae</taxon>
        <taxon>Conifers II</taxon>
        <taxon>Cupressales</taxon>
        <taxon>Taxaceae</taxon>
        <taxon>Taxus</taxon>
    </lineage>
</organism>
<keyword evidence="3" id="KW-1185">Reference proteome</keyword>
<accession>A0AA38G4I5</accession>
<name>A0AA38G4I5_TAXCH</name>
<protein>
    <submittedName>
        <fullName evidence="2">Uncharacterized protein</fullName>
    </submittedName>
</protein>
<evidence type="ECO:0000256" key="1">
    <source>
        <dbReference type="SAM" id="MobiDB-lite"/>
    </source>
</evidence>
<reference evidence="2 3" key="1">
    <citation type="journal article" date="2021" name="Nat. Plants">
        <title>The Taxus genome provides insights into paclitaxel biosynthesis.</title>
        <authorList>
            <person name="Xiong X."/>
            <person name="Gou J."/>
            <person name="Liao Q."/>
            <person name="Li Y."/>
            <person name="Zhou Q."/>
            <person name="Bi G."/>
            <person name="Li C."/>
            <person name="Du R."/>
            <person name="Wang X."/>
            <person name="Sun T."/>
            <person name="Guo L."/>
            <person name="Liang H."/>
            <person name="Lu P."/>
            <person name="Wu Y."/>
            <person name="Zhang Z."/>
            <person name="Ro D.K."/>
            <person name="Shang Y."/>
            <person name="Huang S."/>
            <person name="Yan J."/>
        </authorList>
    </citation>
    <scope>NUCLEOTIDE SEQUENCE [LARGE SCALE GENOMIC DNA]</scope>
    <source>
        <strain evidence="2">Ta-2019</strain>
    </source>
</reference>
<evidence type="ECO:0000313" key="3">
    <source>
        <dbReference type="Proteomes" id="UP000824469"/>
    </source>
</evidence>